<proteinExistence type="predicted"/>
<organism evidence="2 3">
    <name type="scientific">Trichonephila inaurata madagascariensis</name>
    <dbReference type="NCBI Taxonomy" id="2747483"/>
    <lineage>
        <taxon>Eukaryota</taxon>
        <taxon>Metazoa</taxon>
        <taxon>Ecdysozoa</taxon>
        <taxon>Arthropoda</taxon>
        <taxon>Chelicerata</taxon>
        <taxon>Arachnida</taxon>
        <taxon>Araneae</taxon>
        <taxon>Araneomorphae</taxon>
        <taxon>Entelegynae</taxon>
        <taxon>Araneoidea</taxon>
        <taxon>Nephilidae</taxon>
        <taxon>Trichonephila</taxon>
        <taxon>Trichonephila inaurata</taxon>
    </lineage>
</organism>
<evidence type="ECO:0000313" key="2">
    <source>
        <dbReference type="EMBL" id="GFS36606.1"/>
    </source>
</evidence>
<gene>
    <name evidence="2" type="ORF">TNIN_215351</name>
</gene>
<dbReference type="Proteomes" id="UP000886998">
    <property type="component" value="Unassembled WGS sequence"/>
</dbReference>
<protein>
    <submittedName>
        <fullName evidence="2">Uncharacterized protein</fullName>
    </submittedName>
</protein>
<evidence type="ECO:0000256" key="1">
    <source>
        <dbReference type="SAM" id="MobiDB-lite"/>
    </source>
</evidence>
<dbReference type="EMBL" id="BMAV01024848">
    <property type="protein sequence ID" value="GFS36606.1"/>
    <property type="molecule type" value="Genomic_DNA"/>
</dbReference>
<feature type="region of interest" description="Disordered" evidence="1">
    <location>
        <begin position="129"/>
        <end position="148"/>
    </location>
</feature>
<dbReference type="AlphaFoldDB" id="A0A8X6IA00"/>
<evidence type="ECO:0000313" key="3">
    <source>
        <dbReference type="Proteomes" id="UP000886998"/>
    </source>
</evidence>
<feature type="compositionally biased region" description="Polar residues" evidence="1">
    <location>
        <begin position="199"/>
        <end position="226"/>
    </location>
</feature>
<keyword evidence="3" id="KW-1185">Reference proteome</keyword>
<comment type="caution">
    <text evidence="2">The sequence shown here is derived from an EMBL/GenBank/DDBJ whole genome shotgun (WGS) entry which is preliminary data.</text>
</comment>
<accession>A0A8X6IA00</accession>
<reference evidence="2" key="1">
    <citation type="submission" date="2020-08" db="EMBL/GenBank/DDBJ databases">
        <title>Multicomponent nature underlies the extraordinary mechanical properties of spider dragline silk.</title>
        <authorList>
            <person name="Kono N."/>
            <person name="Nakamura H."/>
            <person name="Mori M."/>
            <person name="Yoshida Y."/>
            <person name="Ohtoshi R."/>
            <person name="Malay A.D."/>
            <person name="Moran D.A.P."/>
            <person name="Tomita M."/>
            <person name="Numata K."/>
            <person name="Arakawa K."/>
        </authorList>
    </citation>
    <scope>NUCLEOTIDE SEQUENCE</scope>
</reference>
<name>A0A8X6IA00_9ARAC</name>
<feature type="compositionally biased region" description="Pro residues" evidence="1">
    <location>
        <begin position="187"/>
        <end position="198"/>
    </location>
</feature>
<feature type="region of interest" description="Disordered" evidence="1">
    <location>
        <begin position="176"/>
        <end position="227"/>
    </location>
</feature>
<sequence length="246" mass="26373">MLPDPGLPAPALHWFPSSSLASPALVSCSWFPDPVPVPGFLILFPGSCLLFLDSSLLVPVSSTTVLHFLALGRSAQRRVHPPGSRVLQETGRTTDLLLPANIHLLESQSPDTSHSTPICLPTFLHVDSNVTKPPPGSPQAPSLVRDESRSLDSLSTNLRHEKCAIWRSTSLPSGLECNSLVTTTSPPTEPTLDMPPQPSSQRFSSTNQNLKTQSPPAMQPQRTPSPTVLDIVLSGDISLPPVPEIL</sequence>